<feature type="compositionally biased region" description="Basic and acidic residues" evidence="7">
    <location>
        <begin position="26"/>
        <end position="39"/>
    </location>
</feature>
<feature type="compositionally biased region" description="Polar residues" evidence="7">
    <location>
        <begin position="50"/>
        <end position="61"/>
    </location>
</feature>
<keyword evidence="4 8" id="KW-0732">Signal</keyword>
<keyword evidence="10" id="KW-1185">Reference proteome</keyword>
<dbReference type="GO" id="GO:0005576">
    <property type="term" value="C:extracellular region"/>
    <property type="evidence" value="ECO:0007669"/>
    <property type="project" value="UniProtKB-SubCell"/>
</dbReference>
<evidence type="ECO:0000256" key="3">
    <source>
        <dbReference type="ARBA" id="ARBA00022525"/>
    </source>
</evidence>
<sequence length="216" mass="23323">MLLLRTLAPWLLFAFLAQQVSLSSGAREKGRRGSAEDPRGAGQSAGSASPGKSHTEWSSSAPRGKFSVKDKMRCTWVARQDGEMVKVAVNCDRPEARVTGGVSSLSCTYVGSPKTCPGYSTNPAGFWKQVARAFKKLQAKVCIDARALVRAGMCKRAPREAHFKLDIFTSTGTSNGPIAGSSCTDRADRRKLAEEYCSSWASLCSFFFTMLESGDC</sequence>
<keyword evidence="5" id="KW-1015">Disulfide bond</keyword>
<dbReference type="PANTHER" id="PTHR15258">
    <property type="entry name" value="FGF BINDING PROTEIN-RELATED"/>
    <property type="match status" value="1"/>
</dbReference>
<dbReference type="GO" id="GO:0007267">
    <property type="term" value="P:cell-cell signaling"/>
    <property type="evidence" value="ECO:0007669"/>
    <property type="project" value="TreeGrafter"/>
</dbReference>
<feature type="compositionally biased region" description="Low complexity" evidence="7">
    <location>
        <begin position="40"/>
        <end position="49"/>
    </location>
</feature>
<evidence type="ECO:0000256" key="5">
    <source>
        <dbReference type="ARBA" id="ARBA00023157"/>
    </source>
</evidence>
<keyword evidence="3" id="KW-0964">Secreted</keyword>
<evidence type="ECO:0000256" key="1">
    <source>
        <dbReference type="ARBA" id="ARBA00004613"/>
    </source>
</evidence>
<dbReference type="Proteomes" id="UP000472263">
    <property type="component" value="Chromosome 1"/>
</dbReference>
<comment type="subcellular location">
    <subcellularLocation>
        <location evidence="1">Secreted</location>
    </subcellularLocation>
</comment>
<reference evidence="9" key="3">
    <citation type="submission" date="2025-09" db="UniProtKB">
        <authorList>
            <consortium name="Ensembl"/>
        </authorList>
    </citation>
    <scope>IDENTIFICATION</scope>
</reference>
<dbReference type="AlphaFoldDB" id="A0A667Z6G9"/>
<evidence type="ECO:0000313" key="10">
    <source>
        <dbReference type="Proteomes" id="UP000472263"/>
    </source>
</evidence>
<evidence type="ECO:0000256" key="2">
    <source>
        <dbReference type="ARBA" id="ARBA00008326"/>
    </source>
</evidence>
<dbReference type="GO" id="GO:0019838">
    <property type="term" value="F:growth factor binding"/>
    <property type="evidence" value="ECO:0007669"/>
    <property type="project" value="UniProtKB-KW"/>
</dbReference>
<dbReference type="PANTHER" id="PTHR15258:SF2">
    <property type="entry name" value="FIBROBLAST GROWTH FACTOR-BINDING PROTEIN 1"/>
    <property type="match status" value="1"/>
</dbReference>
<evidence type="ECO:0000256" key="4">
    <source>
        <dbReference type="ARBA" id="ARBA00022729"/>
    </source>
</evidence>
<name>A0A667Z6G9_9TELE</name>
<feature type="chain" id="PRO_5025453184" evidence="8">
    <location>
        <begin position="26"/>
        <end position="216"/>
    </location>
</feature>
<evidence type="ECO:0000256" key="8">
    <source>
        <dbReference type="SAM" id="SignalP"/>
    </source>
</evidence>
<dbReference type="Ensembl" id="ENSMMDT00005029435.1">
    <property type="protein sequence ID" value="ENSMMDP00005028751.1"/>
    <property type="gene ID" value="ENSMMDG00005013706.1"/>
</dbReference>
<feature type="signal peptide" evidence="8">
    <location>
        <begin position="1"/>
        <end position="25"/>
    </location>
</feature>
<evidence type="ECO:0000256" key="7">
    <source>
        <dbReference type="SAM" id="MobiDB-lite"/>
    </source>
</evidence>
<evidence type="ECO:0000256" key="6">
    <source>
        <dbReference type="ARBA" id="ARBA00023183"/>
    </source>
</evidence>
<reference evidence="9" key="1">
    <citation type="submission" date="2019-06" db="EMBL/GenBank/DDBJ databases">
        <authorList>
            <consortium name="Wellcome Sanger Institute Data Sharing"/>
        </authorList>
    </citation>
    <scope>NUCLEOTIDE SEQUENCE [LARGE SCALE GENOMIC DNA]</scope>
</reference>
<dbReference type="GeneTree" id="ENSGT00940000154372"/>
<dbReference type="InterPro" id="IPR010510">
    <property type="entry name" value="FGF1-bd"/>
</dbReference>
<protein>
    <submittedName>
        <fullName evidence="9">Fibroblast growth factor binding protein 1b</fullName>
    </submittedName>
</protein>
<gene>
    <name evidence="9" type="primary">LOC115364201</name>
</gene>
<comment type="similarity">
    <text evidence="2">Belongs to the fibroblast growth factor-binding protein family.</text>
</comment>
<reference evidence="9" key="2">
    <citation type="submission" date="2025-08" db="UniProtKB">
        <authorList>
            <consortium name="Ensembl"/>
        </authorList>
    </citation>
    <scope>IDENTIFICATION</scope>
</reference>
<proteinExistence type="inferred from homology"/>
<keyword evidence="6" id="KW-0340">Growth factor binding</keyword>
<accession>A0A667Z6G9</accession>
<feature type="region of interest" description="Disordered" evidence="7">
    <location>
        <begin position="26"/>
        <end position="63"/>
    </location>
</feature>
<evidence type="ECO:0000313" key="9">
    <source>
        <dbReference type="Ensembl" id="ENSMMDP00005028751.1"/>
    </source>
</evidence>
<organism evidence="9 10">
    <name type="scientific">Myripristis murdjan</name>
    <name type="common">pinecone soldierfish</name>
    <dbReference type="NCBI Taxonomy" id="586833"/>
    <lineage>
        <taxon>Eukaryota</taxon>
        <taxon>Metazoa</taxon>
        <taxon>Chordata</taxon>
        <taxon>Craniata</taxon>
        <taxon>Vertebrata</taxon>
        <taxon>Euteleostomi</taxon>
        <taxon>Actinopterygii</taxon>
        <taxon>Neopterygii</taxon>
        <taxon>Teleostei</taxon>
        <taxon>Neoteleostei</taxon>
        <taxon>Acanthomorphata</taxon>
        <taxon>Holocentriformes</taxon>
        <taxon>Holocentridae</taxon>
        <taxon>Myripristis</taxon>
    </lineage>
</organism>
<dbReference type="Pfam" id="PF06473">
    <property type="entry name" value="FGF-BP1"/>
    <property type="match status" value="1"/>
</dbReference>
<dbReference type="InParanoid" id="A0A667Z6G9"/>